<evidence type="ECO:0000313" key="4">
    <source>
        <dbReference type="EMBL" id="RFU26007.1"/>
    </source>
</evidence>
<keyword evidence="5" id="KW-1185">Reference proteome</keyword>
<dbReference type="OMA" id="DRCINDA"/>
<dbReference type="InterPro" id="IPR050300">
    <property type="entry name" value="GDXG_lipolytic_enzyme"/>
</dbReference>
<dbReference type="PANTHER" id="PTHR48081">
    <property type="entry name" value="AB HYDROLASE SUPERFAMILY PROTEIN C4A8.06C"/>
    <property type="match status" value="1"/>
</dbReference>
<evidence type="ECO:0000313" key="5">
    <source>
        <dbReference type="Proteomes" id="UP000258309"/>
    </source>
</evidence>
<dbReference type="OrthoDB" id="3520852at2759"/>
<dbReference type="GO" id="GO:0016787">
    <property type="term" value="F:hydrolase activity"/>
    <property type="evidence" value="ECO:0007669"/>
    <property type="project" value="UniProtKB-KW"/>
</dbReference>
<dbReference type="Gene3D" id="3.40.50.1820">
    <property type="entry name" value="alpha/beta hydrolase"/>
    <property type="match status" value="1"/>
</dbReference>
<dbReference type="PANTHER" id="PTHR48081:SF8">
    <property type="entry name" value="ALPHA_BETA HYDROLASE FOLD-3 DOMAIN-CONTAINING PROTEIN-RELATED"/>
    <property type="match status" value="1"/>
</dbReference>
<name>A0A3E2GYB8_SCYLI</name>
<evidence type="ECO:0000256" key="1">
    <source>
        <dbReference type="ARBA" id="ARBA00022801"/>
    </source>
</evidence>
<accession>A0A3E2GYB8</accession>
<feature type="domain" description="Alpha/beta hydrolase fold-3" evidence="3">
    <location>
        <begin position="110"/>
        <end position="309"/>
    </location>
</feature>
<dbReference type="Proteomes" id="UP000258309">
    <property type="component" value="Unassembled WGS sequence"/>
</dbReference>
<comment type="caution">
    <text evidence="4">The sequence shown here is derived from an EMBL/GenBank/DDBJ whole genome shotgun (WGS) entry which is preliminary data.</text>
</comment>
<keyword evidence="2" id="KW-0812">Transmembrane</keyword>
<protein>
    <recommendedName>
        <fullName evidence="3">Alpha/beta hydrolase fold-3 domain-containing protein</fullName>
    </recommendedName>
</protein>
<reference evidence="4 5" key="1">
    <citation type="submission" date="2018-05" db="EMBL/GenBank/DDBJ databases">
        <title>Draft genome sequence of Scytalidium lignicola DSM 105466, a ubiquitous saprotrophic fungus.</title>
        <authorList>
            <person name="Buettner E."/>
            <person name="Gebauer A.M."/>
            <person name="Hofrichter M."/>
            <person name="Liers C."/>
            <person name="Kellner H."/>
        </authorList>
    </citation>
    <scope>NUCLEOTIDE SEQUENCE [LARGE SCALE GENOMIC DNA]</scope>
    <source>
        <strain evidence="4 5">DSM 105466</strain>
    </source>
</reference>
<dbReference type="STRING" id="5539.A0A3E2GYB8"/>
<keyword evidence="2" id="KW-1133">Transmembrane helix</keyword>
<keyword evidence="2" id="KW-0472">Membrane</keyword>
<dbReference type="InterPro" id="IPR029058">
    <property type="entry name" value="AB_hydrolase_fold"/>
</dbReference>
<dbReference type="InterPro" id="IPR013094">
    <property type="entry name" value="AB_hydrolase_3"/>
</dbReference>
<gene>
    <name evidence="4" type="ORF">B7463_g10332</name>
</gene>
<dbReference type="SUPFAM" id="SSF53474">
    <property type="entry name" value="alpha/beta-Hydrolases"/>
    <property type="match status" value="1"/>
</dbReference>
<feature type="non-terminal residue" evidence="4">
    <location>
        <position position="343"/>
    </location>
</feature>
<proteinExistence type="predicted"/>
<keyword evidence="1" id="KW-0378">Hydrolase</keyword>
<sequence length="343" mass="37913">MATHLDLILANPWKTLLCIYEILALLLITLISRILLPFVPRVVDLRTEIARDFIGPGLTIFWEILYKAPPGLDPKRYRVADIGGVPSVVIPPHAALAGGPLDLQRKNLVILFAHGGGYLFGEPLQYISTYERWVQNAAQQGIDLTIVSVDYRALSSSIYGMFSLIDCYKIAPERIILSGDSAGGGLSAMTAIHLRNHKISPPLGLVLISPWLDLSAQKTRYSPGQHTDFPINYSTSVDSQTRAFIPDGMSNDDPRVSPIFDDLHDLPQHLVFAGSAEVLLSDSEDWVKKAREAGNKVDYVCEPGQMHVYPMGFPFAGSTVTAKADNQLFKFLHKLIASRDEKF</sequence>
<dbReference type="EMBL" id="NCSJ02000291">
    <property type="protein sequence ID" value="RFU26007.1"/>
    <property type="molecule type" value="Genomic_DNA"/>
</dbReference>
<feature type="transmembrane region" description="Helical" evidence="2">
    <location>
        <begin position="12"/>
        <end position="36"/>
    </location>
</feature>
<organism evidence="4 5">
    <name type="scientific">Scytalidium lignicola</name>
    <name type="common">Hyphomycete</name>
    <dbReference type="NCBI Taxonomy" id="5539"/>
    <lineage>
        <taxon>Eukaryota</taxon>
        <taxon>Fungi</taxon>
        <taxon>Dikarya</taxon>
        <taxon>Ascomycota</taxon>
        <taxon>Pezizomycotina</taxon>
        <taxon>Leotiomycetes</taxon>
        <taxon>Leotiomycetes incertae sedis</taxon>
        <taxon>Scytalidium</taxon>
    </lineage>
</organism>
<feature type="non-terminal residue" evidence="4">
    <location>
        <position position="1"/>
    </location>
</feature>
<evidence type="ECO:0000259" key="3">
    <source>
        <dbReference type="Pfam" id="PF07859"/>
    </source>
</evidence>
<dbReference type="Pfam" id="PF07859">
    <property type="entry name" value="Abhydrolase_3"/>
    <property type="match status" value="1"/>
</dbReference>
<evidence type="ECO:0000256" key="2">
    <source>
        <dbReference type="SAM" id="Phobius"/>
    </source>
</evidence>
<dbReference type="AlphaFoldDB" id="A0A3E2GYB8"/>